<sequence length="17" mass="2081">METYPSRPSWESSLVRR</sequence>
<proteinExistence type="predicted"/>
<accession>A0A653DWB8</accession>
<dbReference type="Proteomes" id="UP000410492">
    <property type="component" value="Unassembled WGS sequence"/>
</dbReference>
<protein>
    <submittedName>
        <fullName evidence="1">Uncharacterized protein</fullName>
    </submittedName>
</protein>
<organism evidence="1 2">
    <name type="scientific">Callosobruchus maculatus</name>
    <name type="common">Southern cowpea weevil</name>
    <name type="synonym">Pulse bruchid</name>
    <dbReference type="NCBI Taxonomy" id="64391"/>
    <lineage>
        <taxon>Eukaryota</taxon>
        <taxon>Metazoa</taxon>
        <taxon>Ecdysozoa</taxon>
        <taxon>Arthropoda</taxon>
        <taxon>Hexapoda</taxon>
        <taxon>Insecta</taxon>
        <taxon>Pterygota</taxon>
        <taxon>Neoptera</taxon>
        <taxon>Endopterygota</taxon>
        <taxon>Coleoptera</taxon>
        <taxon>Polyphaga</taxon>
        <taxon>Cucujiformia</taxon>
        <taxon>Chrysomeloidea</taxon>
        <taxon>Chrysomelidae</taxon>
        <taxon>Bruchinae</taxon>
        <taxon>Bruchini</taxon>
        <taxon>Callosobruchus</taxon>
    </lineage>
</organism>
<evidence type="ECO:0000313" key="1">
    <source>
        <dbReference type="EMBL" id="VEN64538.1"/>
    </source>
</evidence>
<evidence type="ECO:0000313" key="2">
    <source>
        <dbReference type="Proteomes" id="UP000410492"/>
    </source>
</evidence>
<dbReference type="EMBL" id="CAACVG010015521">
    <property type="protein sequence ID" value="VEN64538.1"/>
    <property type="molecule type" value="Genomic_DNA"/>
</dbReference>
<reference evidence="1 2" key="1">
    <citation type="submission" date="2019-01" db="EMBL/GenBank/DDBJ databases">
        <authorList>
            <person name="Sayadi A."/>
        </authorList>
    </citation>
    <scope>NUCLEOTIDE SEQUENCE [LARGE SCALE GENOMIC DNA]</scope>
</reference>
<name>A0A653DWB8_CALMS</name>
<dbReference type="AlphaFoldDB" id="A0A653DWB8"/>
<keyword evidence="2" id="KW-1185">Reference proteome</keyword>
<gene>
    <name evidence="1" type="ORF">CALMAC_LOCUS21034</name>
</gene>